<dbReference type="GeneID" id="111105793"/>
<dbReference type="OrthoDB" id="6159587at2759"/>
<dbReference type="RefSeq" id="XP_022295888.1">
    <property type="nucleotide sequence ID" value="XM_022440180.1"/>
</dbReference>
<proteinExistence type="predicted"/>
<evidence type="ECO:0000313" key="1">
    <source>
        <dbReference type="Proteomes" id="UP000694844"/>
    </source>
</evidence>
<dbReference type="Proteomes" id="UP000694844">
    <property type="component" value="Chromosome 8"/>
</dbReference>
<sequence length="348" mass="39860">MGLSFGRMLDLEKTTEKIRNLTKILDSECFDALHKNMLPEEVAIVFLLKTKHEKEITLNASHSNWTWKKGTFTSEFQKRKKGLPETISNENHIKKAKDGLCKFDATIFLDDEDKNSSEEENKAKINSFFKKQVTAAISISDQRTKELKMQQGSPSLLSTAENTIKEYKRKKLEELDGLKNTFFESIRNCLNAEREKLSDVLRKYHEEQLQILREMDAGILKEIRNQSPLPLPDLLAKVKVEGDPNLDQKNKIVKSIDNLTNLIKHVKSDGDIKNIFKEEFSNFNEATSNVNLPHREKEIGADKETFLFALDEPVKADSILRRGNNAKTKHNKVRDECAPTIVEGEEDA</sequence>
<dbReference type="AlphaFoldDB" id="A0A8B8AYQ6"/>
<reference evidence="2" key="1">
    <citation type="submission" date="2025-08" db="UniProtKB">
        <authorList>
            <consortium name="RefSeq"/>
        </authorList>
    </citation>
    <scope>IDENTIFICATION</scope>
    <source>
        <tissue evidence="2">Whole sample</tissue>
    </source>
</reference>
<accession>A0A8B8AYQ6</accession>
<organism evidence="1 2">
    <name type="scientific">Crassostrea virginica</name>
    <name type="common">Eastern oyster</name>
    <dbReference type="NCBI Taxonomy" id="6565"/>
    <lineage>
        <taxon>Eukaryota</taxon>
        <taxon>Metazoa</taxon>
        <taxon>Spiralia</taxon>
        <taxon>Lophotrochozoa</taxon>
        <taxon>Mollusca</taxon>
        <taxon>Bivalvia</taxon>
        <taxon>Autobranchia</taxon>
        <taxon>Pteriomorphia</taxon>
        <taxon>Ostreida</taxon>
        <taxon>Ostreoidea</taxon>
        <taxon>Ostreidae</taxon>
        <taxon>Crassostrea</taxon>
    </lineage>
</organism>
<dbReference type="KEGG" id="cvn:111105793"/>
<keyword evidence="1" id="KW-1185">Reference proteome</keyword>
<gene>
    <name evidence="2" type="primary">LOC111105793</name>
</gene>
<protein>
    <submittedName>
        <fullName evidence="2">Uncharacterized protein LOC111105793</fullName>
    </submittedName>
</protein>
<evidence type="ECO:0000313" key="2">
    <source>
        <dbReference type="RefSeq" id="XP_022295888.1"/>
    </source>
</evidence>
<name>A0A8B8AYQ6_CRAVI</name>